<gene>
    <name evidence="2" type="ORF">ACFOLC_00275</name>
</gene>
<comment type="caution">
    <text evidence="2">The sequence shown here is derived from an EMBL/GenBank/DDBJ whole genome shotgun (WGS) entry which is preliminary data.</text>
</comment>
<dbReference type="RefSeq" id="WP_386756677.1">
    <property type="nucleotide sequence ID" value="NZ_JBHRXK010000001.1"/>
</dbReference>
<protein>
    <submittedName>
        <fullName evidence="2">Uncharacterized protein</fullName>
    </submittedName>
</protein>
<evidence type="ECO:0000313" key="3">
    <source>
        <dbReference type="Proteomes" id="UP001595740"/>
    </source>
</evidence>
<keyword evidence="1" id="KW-1133">Transmembrane helix</keyword>
<name>A0ABV7RJF9_9GAMM</name>
<dbReference type="Proteomes" id="UP001595740">
    <property type="component" value="Unassembled WGS sequence"/>
</dbReference>
<keyword evidence="1" id="KW-0472">Membrane</keyword>
<evidence type="ECO:0000256" key="1">
    <source>
        <dbReference type="SAM" id="Phobius"/>
    </source>
</evidence>
<feature type="transmembrane region" description="Helical" evidence="1">
    <location>
        <begin position="6"/>
        <end position="33"/>
    </location>
</feature>
<evidence type="ECO:0000313" key="2">
    <source>
        <dbReference type="EMBL" id="MFC3549445.1"/>
    </source>
</evidence>
<accession>A0ABV7RJF9</accession>
<sequence length="63" mass="6927">MEDFLIGSALVITLIVFLLMLAGTALMLGQLFAGATQRLTRRMPTAADRKIARLLAEPDPTRR</sequence>
<dbReference type="EMBL" id="JBHRXK010000001">
    <property type="protein sequence ID" value="MFC3549445.1"/>
    <property type="molecule type" value="Genomic_DNA"/>
</dbReference>
<keyword evidence="3" id="KW-1185">Reference proteome</keyword>
<keyword evidence="1" id="KW-0812">Transmembrane</keyword>
<proteinExistence type="predicted"/>
<organism evidence="2 3">
    <name type="scientific">Lysobacter cavernae</name>
    <dbReference type="NCBI Taxonomy" id="1685901"/>
    <lineage>
        <taxon>Bacteria</taxon>
        <taxon>Pseudomonadati</taxon>
        <taxon>Pseudomonadota</taxon>
        <taxon>Gammaproteobacteria</taxon>
        <taxon>Lysobacterales</taxon>
        <taxon>Lysobacteraceae</taxon>
        <taxon>Lysobacter</taxon>
    </lineage>
</organism>
<reference evidence="3" key="1">
    <citation type="journal article" date="2019" name="Int. J. Syst. Evol. Microbiol.">
        <title>The Global Catalogue of Microorganisms (GCM) 10K type strain sequencing project: providing services to taxonomists for standard genome sequencing and annotation.</title>
        <authorList>
            <consortium name="The Broad Institute Genomics Platform"/>
            <consortium name="The Broad Institute Genome Sequencing Center for Infectious Disease"/>
            <person name="Wu L."/>
            <person name="Ma J."/>
        </authorList>
    </citation>
    <scope>NUCLEOTIDE SEQUENCE [LARGE SCALE GENOMIC DNA]</scope>
    <source>
        <strain evidence="3">KCTC 42875</strain>
    </source>
</reference>